<accession>A0A837CFC8</accession>
<protein>
    <submittedName>
        <fullName evidence="1">Putative Hydrogenase expression/formation protein hupJ</fullName>
    </submittedName>
</protein>
<dbReference type="Proteomes" id="UP000024900">
    <property type="component" value="Unassembled WGS sequence"/>
</dbReference>
<name>A0A837CFC8_9BRAD</name>
<comment type="caution">
    <text evidence="1">The sequence shown here is derived from an EMBL/GenBank/DDBJ whole genome shotgun (WGS) entry which is preliminary data.</text>
</comment>
<dbReference type="InterPro" id="IPR038530">
    <property type="entry name" value="NiFe-hyd_HybE_sf"/>
</dbReference>
<dbReference type="AlphaFoldDB" id="A0A837CFC8"/>
<dbReference type="Pfam" id="PF11939">
    <property type="entry name" value="NiFe-hyd_HybE"/>
    <property type="match status" value="1"/>
</dbReference>
<gene>
    <name evidence="1" type="primary">hupJ</name>
    <name evidence="1" type="ORF">BJA5080_01404</name>
</gene>
<dbReference type="NCBIfam" id="TIGR03993">
    <property type="entry name" value="hydrog_HybE"/>
    <property type="match status" value="1"/>
</dbReference>
<reference evidence="1 2" key="1">
    <citation type="journal article" date="2014" name="BMC Genomics">
        <title>Comparative genomics of Bradyrhizobium japonicum CPAC 15 and Bradyrhizobium diazoefficiens CPAC 7: elite model strains for understanding symbiotic performance with soybean.</title>
        <authorList>
            <person name="Siqueira A.F."/>
            <person name="Ormeno-Orrillo E."/>
            <person name="Souza R.C."/>
            <person name="Rodrigues E.P."/>
            <person name="Almeida L.G."/>
            <person name="Barcellos F.G."/>
            <person name="Batista J.S."/>
            <person name="Nakatami A.S."/>
            <person name="Martinez-Romero E."/>
            <person name="Vasconcelos A.T."/>
            <person name="Hungria M."/>
        </authorList>
    </citation>
    <scope>NUCLEOTIDE SEQUENCE [LARGE SCALE GENOMIC DNA]</scope>
    <source>
        <strain evidence="1 2">SEMIA 5080</strain>
    </source>
</reference>
<sequence>MALPELRRPEVQVHGDRIMTGSAPNPDADAVAWGDLLAGSYREIGERAMRDLPIYNDALGVEAVGFRAFNGTIVGIMVTPWFMNVVLPASAVAQATSGATARIRFPAGDIEFTISEVGQIGRIASCSLFSPMFQFADMDTARATAEAALAELMLPADSEEAVRRREPATTPIDRRNFLRGTLTERRG</sequence>
<evidence type="ECO:0000313" key="2">
    <source>
        <dbReference type="Proteomes" id="UP000024900"/>
    </source>
</evidence>
<organism evidence="1 2">
    <name type="scientific">Bradyrhizobium diazoefficiens SEMIA 5080</name>
    <dbReference type="NCBI Taxonomy" id="754504"/>
    <lineage>
        <taxon>Bacteria</taxon>
        <taxon>Pseudomonadati</taxon>
        <taxon>Pseudomonadota</taxon>
        <taxon>Alphaproteobacteria</taxon>
        <taxon>Hyphomicrobiales</taxon>
        <taxon>Nitrobacteraceae</taxon>
        <taxon>Bradyrhizobium</taxon>
    </lineage>
</organism>
<dbReference type="EMBL" id="ADOU02000004">
    <property type="protein sequence ID" value="KGJ67698.1"/>
    <property type="molecule type" value="Genomic_DNA"/>
</dbReference>
<dbReference type="InterPro" id="IPR023994">
    <property type="entry name" value="NiFe-hyd_HybE"/>
</dbReference>
<proteinExistence type="predicted"/>
<dbReference type="Gene3D" id="3.30.1460.40">
    <property type="entry name" value="[NiFe]-hydrogenase assembly chaperone, HybE"/>
    <property type="match status" value="1"/>
</dbReference>
<evidence type="ECO:0000313" key="1">
    <source>
        <dbReference type="EMBL" id="KGJ67698.1"/>
    </source>
</evidence>